<evidence type="ECO:0000313" key="2">
    <source>
        <dbReference type="Proteomes" id="UP000830395"/>
    </source>
</evidence>
<organism evidence="1 2">
    <name type="scientific">Pangasius djambal</name>
    <dbReference type="NCBI Taxonomy" id="1691987"/>
    <lineage>
        <taxon>Eukaryota</taxon>
        <taxon>Metazoa</taxon>
        <taxon>Chordata</taxon>
        <taxon>Craniata</taxon>
        <taxon>Vertebrata</taxon>
        <taxon>Euteleostomi</taxon>
        <taxon>Actinopterygii</taxon>
        <taxon>Neopterygii</taxon>
        <taxon>Teleostei</taxon>
        <taxon>Ostariophysi</taxon>
        <taxon>Siluriformes</taxon>
        <taxon>Pangasiidae</taxon>
        <taxon>Pangasius</taxon>
    </lineage>
</organism>
<accession>A0ACC5XYL1</accession>
<dbReference type="EMBL" id="CM040975">
    <property type="protein sequence ID" value="MCJ8728285.1"/>
    <property type="molecule type" value="Genomic_DNA"/>
</dbReference>
<dbReference type="Proteomes" id="UP000830395">
    <property type="component" value="Chromosome 1"/>
</dbReference>
<comment type="caution">
    <text evidence="1">The sequence shown here is derived from an EMBL/GenBank/DDBJ whole genome shotgun (WGS) entry which is preliminary data.</text>
</comment>
<keyword evidence="2" id="KW-1185">Reference proteome</keyword>
<sequence>MDQYTQEGDDLSSMMDSVEIPTSELNCVNSVQDTNNETTHDGENHVCSVRDQSRCIKPEQMAFSKNDPPVFDKPLYGTALDSALLTVTSLEDYSDVSSCSEADFGRILNNLEKNPDQSSECQDTGSSTDNNELEKNCHAGRHNACAASDKTTENQDYVCRASLETEGERHSGSFDNVIDGDNQEERSFLNLEYQCSNLTTEGENGCPLKTEEQMKGGFLIQNTDCGVTERSKNCKDTTTTQISSMCALDLNGTKRNIEGNEKNAISTGNTGVQNDCHSKGINNTCEIKNNTPEYELKYDVKDTAHDNEPEYDRTKSSQEVEHSSFEFLQSCFGLSSLDHAKLDQNAANFSLSGNMIQQSQNCEVNHTQPPVLLSATLESVPRGQIKEAADDGLQEPPIPSTCSSTSVSQEPGQQNDSIEDQI</sequence>
<protein>
    <submittedName>
        <fullName evidence="1">Uncharacterized protein</fullName>
    </submittedName>
</protein>
<evidence type="ECO:0000313" key="1">
    <source>
        <dbReference type="EMBL" id="MCJ8728285.1"/>
    </source>
</evidence>
<name>A0ACC5XYL1_9TELE</name>
<reference evidence="1" key="1">
    <citation type="submission" date="2020-02" db="EMBL/GenBank/DDBJ databases">
        <title>Genome sequencing of the panga catfish, Pangasius djambal.</title>
        <authorList>
            <person name="Wen M."/>
            <person name="Zahm M."/>
            <person name="Roques C."/>
            <person name="Cabau C."/>
            <person name="Klopp C."/>
            <person name="Donnadieu C."/>
            <person name="Jouanno E."/>
            <person name="Avarre J.-C."/>
            <person name="Campet M."/>
            <person name="Ha T."/>
            <person name="Dugue R."/>
            <person name="Lampietro C."/>
            <person name="Louis A."/>
            <person name="Herpin A."/>
            <person name="Echchiki A."/>
            <person name="Berthelot C."/>
            <person name="Parey E."/>
            <person name="Roest-Crollius H."/>
            <person name="Braasch I."/>
            <person name="Postlethwait J.H."/>
            <person name="Bobe J."/>
            <person name="Montfort J."/>
            <person name="Bouchez O."/>
            <person name="Begum T."/>
            <person name="Schartl M."/>
            <person name="Gustiano R."/>
            <person name="Guiguen Y."/>
        </authorList>
    </citation>
    <scope>NUCLEOTIDE SEQUENCE</scope>
    <source>
        <strain evidence="1">Pdj_M5554</strain>
    </source>
</reference>
<proteinExistence type="predicted"/>
<feature type="non-terminal residue" evidence="1">
    <location>
        <position position="422"/>
    </location>
</feature>
<gene>
    <name evidence="1" type="ORF">PDJAM_G00002740</name>
</gene>